<dbReference type="InterPro" id="IPR015673">
    <property type="entry name" value="Enamelin"/>
</dbReference>
<feature type="region of interest" description="Disordered" evidence="1">
    <location>
        <begin position="198"/>
        <end position="312"/>
    </location>
</feature>
<evidence type="ECO:0000256" key="2">
    <source>
        <dbReference type="SAM" id="SignalP"/>
    </source>
</evidence>
<feature type="region of interest" description="Disordered" evidence="1">
    <location>
        <begin position="560"/>
        <end position="591"/>
    </location>
</feature>
<reference evidence="3 4" key="1">
    <citation type="journal article" date="2022" name="Gigascience">
        <title>A chromosome-level genome assembly and annotation of the desert horned lizard, Phrynosoma platyrhinos, provides insight into chromosomal rearrangements among reptiles.</title>
        <authorList>
            <person name="Koochekian N."/>
            <person name="Ascanio A."/>
            <person name="Farleigh K."/>
            <person name="Card D.C."/>
            <person name="Schield D.R."/>
            <person name="Castoe T.A."/>
            <person name="Jezkova T."/>
        </authorList>
    </citation>
    <scope>NUCLEOTIDE SEQUENCE [LARGE SCALE GENOMIC DNA]</scope>
    <source>
        <strain evidence="3">NK-2021</strain>
    </source>
</reference>
<feature type="compositionally biased region" description="Low complexity" evidence="1">
    <location>
        <begin position="218"/>
        <end position="231"/>
    </location>
</feature>
<feature type="compositionally biased region" description="Polar residues" evidence="1">
    <location>
        <begin position="1015"/>
        <end position="1031"/>
    </location>
</feature>
<feature type="signal peptide" evidence="2">
    <location>
        <begin position="1"/>
        <end position="21"/>
    </location>
</feature>
<feature type="compositionally biased region" description="Polar residues" evidence="1">
    <location>
        <begin position="567"/>
        <end position="591"/>
    </location>
</feature>
<gene>
    <name evidence="3" type="ORF">JD844_009559</name>
</gene>
<evidence type="ECO:0000256" key="1">
    <source>
        <dbReference type="SAM" id="MobiDB-lite"/>
    </source>
</evidence>
<feature type="compositionally biased region" description="Polar residues" evidence="1">
    <location>
        <begin position="250"/>
        <end position="289"/>
    </location>
</feature>
<dbReference type="PANTHER" id="PTHR16784:SF2">
    <property type="entry name" value="ENAMELIN"/>
    <property type="match status" value="1"/>
</dbReference>
<feature type="region of interest" description="Disordered" evidence="1">
    <location>
        <begin position="329"/>
        <end position="437"/>
    </location>
</feature>
<feature type="region of interest" description="Disordered" evidence="1">
    <location>
        <begin position="757"/>
        <end position="779"/>
    </location>
</feature>
<organism evidence="3 4">
    <name type="scientific">Phrynosoma platyrhinos</name>
    <name type="common">Desert horned lizard</name>
    <dbReference type="NCBI Taxonomy" id="52577"/>
    <lineage>
        <taxon>Eukaryota</taxon>
        <taxon>Metazoa</taxon>
        <taxon>Chordata</taxon>
        <taxon>Craniata</taxon>
        <taxon>Vertebrata</taxon>
        <taxon>Euteleostomi</taxon>
        <taxon>Lepidosauria</taxon>
        <taxon>Squamata</taxon>
        <taxon>Bifurcata</taxon>
        <taxon>Unidentata</taxon>
        <taxon>Episquamata</taxon>
        <taxon>Toxicofera</taxon>
        <taxon>Iguania</taxon>
        <taxon>Phrynosomatidae</taxon>
        <taxon>Phrynosomatinae</taxon>
        <taxon>Phrynosoma</taxon>
    </lineage>
</organism>
<dbReference type="Proteomes" id="UP000826234">
    <property type="component" value="Unassembled WGS sequence"/>
</dbReference>
<feature type="region of interest" description="Disordered" evidence="1">
    <location>
        <begin position="993"/>
        <end position="1066"/>
    </location>
</feature>
<dbReference type="Pfam" id="PF15362">
    <property type="entry name" value="Enamelin"/>
    <property type="match status" value="1"/>
</dbReference>
<proteinExistence type="predicted"/>
<feature type="compositionally biased region" description="Polar residues" evidence="1">
    <location>
        <begin position="359"/>
        <end position="375"/>
    </location>
</feature>
<feature type="compositionally biased region" description="Basic and acidic residues" evidence="1">
    <location>
        <begin position="411"/>
        <end position="421"/>
    </location>
</feature>
<comment type="caution">
    <text evidence="3">The sequence shown here is derived from an EMBL/GenBank/DDBJ whole genome shotgun (WGS) entry which is preliminary data.</text>
</comment>
<protein>
    <recommendedName>
        <fullName evidence="5">Enamelin</fullName>
    </recommendedName>
</protein>
<sequence length="1066" mass="120860">IASHHICFLVILFQLTQLAASLYGYHSSFPQLVPQQPAFPLKRFYLWQQQMPGHQAARPPQQKAHQTPVPKNPNNRLQPKPQLTIKQLQPKIQQPQTRIPQPKPKIQLPPKQPQTPTNPSETHPHVPVQQPKEEMQTQLNKQAFSPQQQPWNFPQIFGHGGFQPQLFSPYQGTPYFGYGYQGMGGRPPYYSEEMFEQDFEEPKEKETTKESPATDPVTNSTVSDTNSTISNPASQGGNDTVSGLGVKVTRASSPGLQNILVSGNGASTPSPTSTQMSEGNGVAQNVLEQSSHRSRSPNGHIIQHFPSGSQHSTMQVSNIYKPHEHMGDTRHNIPISRGNPSIHAEDPTYPLNYGRNPNHRGNLQNTNSNYPSANTRLIPYGQQEQPHYLGRNPLGQRERMSFPSSDPVHQWNKEPVYRDNGPKNSPPESHSLDPQFKTLRKTDNAYNEREDIESFQPSGMHKSNTFSHQGVISATGRTPFEIETHQYDWKEQPFNHPDQQKEQFLSAQNPMWNNQEDSQVFHKAPPRHNSMYSSGPFNQRGLPTYLGKNSYSQSIIPGAWEDRENSPAISPSGQRDNPSYSPASPSHQMQRNTYYRRVQPEYEQHPRQDPWTREQHLLDRDNQYSNSPYNPINQHANPKYTIENPASEISNLPYEKINQWTQEEYPPVHNAGHLRQVENVPYQSNSMFGHRERKFQNVGPNSPQESITVQEEAQYAERSMWVPQRVDLSAQKETPPYFNIYSTDIRRNPTHAEDTGGIIHANTPISSENTPGRRHYLGRMGYSDDYQTERRMMTSYSTANQLCCADDSPVPRENKLKNAPQFRLASWGQKESSIYPEGSHAKYVRHAPSPVGIKSNQPLRNGKNEQEKLGAFRVENVDLEKSPPCSTSQLSQDSKQEANFQSGLFQLRNMPFHGSTIRGDRHDILAHLEGTSQSKRELERVPLKLFPEKFPQPQVIQSEALVSEDNRKEQHAALGAKRIPCFGSWLKQYLSSTGAPSGDQQPDPFYGENLFPTERPNSMSPDPEPISSTYPSYDRGEKPVKINSPGEEWAGQVAQSTPDCLLLQDK</sequence>
<feature type="compositionally biased region" description="Low complexity" evidence="1">
    <location>
        <begin position="82"/>
        <end position="119"/>
    </location>
</feature>
<evidence type="ECO:0008006" key="5">
    <source>
        <dbReference type="Google" id="ProtNLM"/>
    </source>
</evidence>
<keyword evidence="2" id="KW-0732">Signal</keyword>
<feature type="chain" id="PRO_5045318225" description="Enamelin" evidence="2">
    <location>
        <begin position="22"/>
        <end position="1066"/>
    </location>
</feature>
<dbReference type="EMBL" id="JAIPUX010000439">
    <property type="protein sequence ID" value="KAH0628420.1"/>
    <property type="molecule type" value="Genomic_DNA"/>
</dbReference>
<name>A0ABQ7TFA8_PHRPL</name>
<evidence type="ECO:0000313" key="3">
    <source>
        <dbReference type="EMBL" id="KAH0628420.1"/>
    </source>
</evidence>
<feature type="non-terminal residue" evidence="3">
    <location>
        <position position="1"/>
    </location>
</feature>
<feature type="compositionally biased region" description="Basic and acidic residues" evidence="1">
    <location>
        <begin position="200"/>
        <end position="209"/>
    </location>
</feature>
<feature type="compositionally biased region" description="Polar residues" evidence="1">
    <location>
        <begin position="232"/>
        <end position="241"/>
    </location>
</feature>
<feature type="region of interest" description="Disordered" evidence="1">
    <location>
        <begin position="51"/>
        <end position="135"/>
    </location>
</feature>
<accession>A0ABQ7TFA8</accession>
<evidence type="ECO:0000313" key="4">
    <source>
        <dbReference type="Proteomes" id="UP000826234"/>
    </source>
</evidence>
<dbReference type="PANTHER" id="PTHR16784">
    <property type="entry name" value="ENAMELIN"/>
    <property type="match status" value="1"/>
</dbReference>
<keyword evidence="4" id="KW-1185">Reference proteome</keyword>